<protein>
    <submittedName>
        <fullName evidence="2">GNAT family N-acetyltransferase</fullName>
    </submittedName>
</protein>
<dbReference type="Proteomes" id="UP001432168">
    <property type="component" value="Chromosome"/>
</dbReference>
<evidence type="ECO:0000259" key="1">
    <source>
        <dbReference type="PROSITE" id="PS51186"/>
    </source>
</evidence>
<gene>
    <name evidence="2" type="ORF">OG929_02895</name>
</gene>
<dbReference type="RefSeq" id="WP_329258175.1">
    <property type="nucleotide sequence ID" value="NZ_CP109011.1"/>
</dbReference>
<dbReference type="PROSITE" id="PS51186">
    <property type="entry name" value="GNAT"/>
    <property type="match status" value="1"/>
</dbReference>
<dbReference type="PANTHER" id="PTHR43792:SF1">
    <property type="entry name" value="N-ACETYLTRANSFERASE DOMAIN-CONTAINING PROTEIN"/>
    <property type="match status" value="1"/>
</dbReference>
<evidence type="ECO:0000313" key="2">
    <source>
        <dbReference type="EMBL" id="WUT41269.1"/>
    </source>
</evidence>
<accession>A0ABZ1WNF7</accession>
<dbReference type="Gene3D" id="3.40.630.30">
    <property type="match status" value="1"/>
</dbReference>
<dbReference type="SUPFAM" id="SSF55729">
    <property type="entry name" value="Acyl-CoA N-acyltransferases (Nat)"/>
    <property type="match status" value="1"/>
</dbReference>
<proteinExistence type="predicted"/>
<reference evidence="2" key="1">
    <citation type="submission" date="2022-10" db="EMBL/GenBank/DDBJ databases">
        <title>The complete genomes of actinobacterial strains from the NBC collection.</title>
        <authorList>
            <person name="Joergensen T.S."/>
            <person name="Alvarez Arevalo M."/>
            <person name="Sterndorff E.B."/>
            <person name="Faurdal D."/>
            <person name="Vuksanovic O."/>
            <person name="Mourched A.-S."/>
            <person name="Charusanti P."/>
            <person name="Shaw S."/>
            <person name="Blin K."/>
            <person name="Weber T."/>
        </authorList>
    </citation>
    <scope>NUCLEOTIDE SEQUENCE</scope>
    <source>
        <strain evidence="2">NBC_00686</strain>
    </source>
</reference>
<evidence type="ECO:0000313" key="3">
    <source>
        <dbReference type="Proteomes" id="UP001432168"/>
    </source>
</evidence>
<dbReference type="InterPro" id="IPR016181">
    <property type="entry name" value="Acyl_CoA_acyltransferase"/>
</dbReference>
<organism evidence="2 3">
    <name type="scientific">Streptomyces pseudovenezuelae</name>
    <dbReference type="NCBI Taxonomy" id="67350"/>
    <lineage>
        <taxon>Bacteria</taxon>
        <taxon>Bacillati</taxon>
        <taxon>Actinomycetota</taxon>
        <taxon>Actinomycetes</taxon>
        <taxon>Kitasatosporales</taxon>
        <taxon>Streptomycetaceae</taxon>
        <taxon>Streptomyces</taxon>
        <taxon>Streptomyces aurantiacus group</taxon>
    </lineage>
</organism>
<name>A0ABZ1WNF7_9ACTN</name>
<dbReference type="PANTHER" id="PTHR43792">
    <property type="entry name" value="GNAT FAMILY, PUTATIVE (AFU_ORTHOLOGUE AFUA_3G00765)-RELATED-RELATED"/>
    <property type="match status" value="1"/>
</dbReference>
<dbReference type="InterPro" id="IPR000182">
    <property type="entry name" value="GNAT_dom"/>
</dbReference>
<sequence>MTELDVPAWPLDPIRTERLVLRASEARDRAAFIELYSSPEVHTYLGGPRPRDELDRSVPEIPGRRPGNFVIELDGAMIGTVEVGTVEVGRREAERHGRVLPDARQVRPDAGEAELSYLLLPKTWGRGYAAEACAAALDWFADAVPGVPVVLYTQTANTRSMRLAAKLGFTEVRRFEKWDAEQWMGVWEPPAPPT</sequence>
<dbReference type="InterPro" id="IPR051531">
    <property type="entry name" value="N-acetyltransferase"/>
</dbReference>
<dbReference type="Pfam" id="PF13302">
    <property type="entry name" value="Acetyltransf_3"/>
    <property type="match status" value="1"/>
</dbReference>
<keyword evidence="3" id="KW-1185">Reference proteome</keyword>
<dbReference type="EMBL" id="CP109011">
    <property type="protein sequence ID" value="WUT41269.1"/>
    <property type="molecule type" value="Genomic_DNA"/>
</dbReference>
<feature type="domain" description="N-acetyltransferase" evidence="1">
    <location>
        <begin position="19"/>
        <end position="189"/>
    </location>
</feature>